<dbReference type="SMART" id="SM00382">
    <property type="entry name" value="AAA"/>
    <property type="match status" value="1"/>
</dbReference>
<comment type="caution">
    <text evidence="6">The sequence shown here is derived from an EMBL/GenBank/DDBJ whole genome shotgun (WGS) entry which is preliminary data.</text>
</comment>
<accession>A0A9D2Q709</accession>
<protein>
    <submittedName>
        <fullName evidence="6">ABC transporter ATP-binding protein</fullName>
    </submittedName>
</protein>
<dbReference type="PANTHER" id="PTHR42711">
    <property type="entry name" value="ABC TRANSPORTER ATP-BINDING PROTEIN"/>
    <property type="match status" value="1"/>
</dbReference>
<dbReference type="InterPro" id="IPR003593">
    <property type="entry name" value="AAA+_ATPase"/>
</dbReference>
<keyword evidence="2" id="KW-0813">Transport</keyword>
<gene>
    <name evidence="6" type="ORF">H9697_01375</name>
</gene>
<feature type="domain" description="ABC transporter" evidence="5">
    <location>
        <begin position="4"/>
        <end position="236"/>
    </location>
</feature>
<name>A0A9D2Q709_9FIRM</name>
<dbReference type="PANTHER" id="PTHR42711:SF5">
    <property type="entry name" value="ABC TRANSPORTER ATP-BINDING PROTEIN NATA"/>
    <property type="match status" value="1"/>
</dbReference>
<evidence type="ECO:0000313" key="6">
    <source>
        <dbReference type="EMBL" id="HJC73591.1"/>
    </source>
</evidence>
<reference evidence="6" key="2">
    <citation type="submission" date="2021-04" db="EMBL/GenBank/DDBJ databases">
        <authorList>
            <person name="Gilroy R."/>
        </authorList>
    </citation>
    <scope>NUCLEOTIDE SEQUENCE</scope>
    <source>
        <strain evidence="6">CHK196-7946</strain>
    </source>
</reference>
<comment type="similarity">
    <text evidence="1">Belongs to the ABC transporter superfamily.</text>
</comment>
<organism evidence="6 7">
    <name type="scientific">Candidatus Mediterraneibacter faecavium</name>
    <dbReference type="NCBI Taxonomy" id="2838668"/>
    <lineage>
        <taxon>Bacteria</taxon>
        <taxon>Bacillati</taxon>
        <taxon>Bacillota</taxon>
        <taxon>Clostridia</taxon>
        <taxon>Lachnospirales</taxon>
        <taxon>Lachnospiraceae</taxon>
        <taxon>Mediterraneibacter</taxon>
    </lineage>
</organism>
<evidence type="ECO:0000256" key="3">
    <source>
        <dbReference type="ARBA" id="ARBA00022741"/>
    </source>
</evidence>
<proteinExistence type="inferred from homology"/>
<evidence type="ECO:0000256" key="2">
    <source>
        <dbReference type="ARBA" id="ARBA00022448"/>
    </source>
</evidence>
<dbReference type="AlphaFoldDB" id="A0A9D2Q709"/>
<dbReference type="GO" id="GO:0005524">
    <property type="term" value="F:ATP binding"/>
    <property type="evidence" value="ECO:0007669"/>
    <property type="project" value="UniProtKB-KW"/>
</dbReference>
<evidence type="ECO:0000259" key="5">
    <source>
        <dbReference type="PROSITE" id="PS50893"/>
    </source>
</evidence>
<dbReference type="InterPro" id="IPR050763">
    <property type="entry name" value="ABC_transporter_ATP-binding"/>
</dbReference>
<dbReference type="Pfam" id="PF00005">
    <property type="entry name" value="ABC_tran"/>
    <property type="match status" value="1"/>
</dbReference>
<dbReference type="SUPFAM" id="SSF52540">
    <property type="entry name" value="P-loop containing nucleoside triphosphate hydrolases"/>
    <property type="match status" value="1"/>
</dbReference>
<sequence length="323" mass="34975">MQTVVLDNLSKTYSGGKEAVKGVSLFLEKGEVFGFLGPNGAGKTTAVKLLNGMIAPTGGRCSVMGYDPAREPEKVHAVSGVLTEHARMYDHMTGLENLVFYGEIFGISREEGRKRAVSLIEKLELEEAADRKLSAYSTGMRQRLSLARAMLHNPEVLFLDEPTSGLDPESAQNVNRIIRELAEGQGVTVFLCTHQLRYAQEICTRYGLIEAGRLLAGGTLQKLREDVSPGAKLLVRADHLPERLLSEISGNVDPDVLFLRKARAGGGEHGVVLAVNIQSEEEVPGIIRKIAGAGGDIYEVSISRPSLEDIYFALTAKGKGEQA</sequence>
<dbReference type="InterPro" id="IPR003439">
    <property type="entry name" value="ABC_transporter-like_ATP-bd"/>
</dbReference>
<dbReference type="Gene3D" id="3.40.50.300">
    <property type="entry name" value="P-loop containing nucleotide triphosphate hydrolases"/>
    <property type="match status" value="1"/>
</dbReference>
<evidence type="ECO:0000256" key="4">
    <source>
        <dbReference type="ARBA" id="ARBA00022840"/>
    </source>
</evidence>
<keyword evidence="4 6" id="KW-0067">ATP-binding</keyword>
<dbReference type="Proteomes" id="UP000823902">
    <property type="component" value="Unassembled WGS sequence"/>
</dbReference>
<dbReference type="PROSITE" id="PS50893">
    <property type="entry name" value="ABC_TRANSPORTER_2"/>
    <property type="match status" value="1"/>
</dbReference>
<keyword evidence="3" id="KW-0547">Nucleotide-binding</keyword>
<evidence type="ECO:0000313" key="7">
    <source>
        <dbReference type="Proteomes" id="UP000823902"/>
    </source>
</evidence>
<dbReference type="EMBL" id="DWVY01000005">
    <property type="protein sequence ID" value="HJC73591.1"/>
    <property type="molecule type" value="Genomic_DNA"/>
</dbReference>
<reference evidence="6" key="1">
    <citation type="journal article" date="2021" name="PeerJ">
        <title>Extensive microbial diversity within the chicken gut microbiome revealed by metagenomics and culture.</title>
        <authorList>
            <person name="Gilroy R."/>
            <person name="Ravi A."/>
            <person name="Getino M."/>
            <person name="Pursley I."/>
            <person name="Horton D.L."/>
            <person name="Alikhan N.F."/>
            <person name="Baker D."/>
            <person name="Gharbi K."/>
            <person name="Hall N."/>
            <person name="Watson M."/>
            <person name="Adriaenssens E.M."/>
            <person name="Foster-Nyarko E."/>
            <person name="Jarju S."/>
            <person name="Secka A."/>
            <person name="Antonio M."/>
            <person name="Oren A."/>
            <person name="Chaudhuri R.R."/>
            <person name="La Ragione R."/>
            <person name="Hildebrand F."/>
            <person name="Pallen M.J."/>
        </authorList>
    </citation>
    <scope>NUCLEOTIDE SEQUENCE</scope>
    <source>
        <strain evidence="6">CHK196-7946</strain>
    </source>
</reference>
<dbReference type="GO" id="GO:0016887">
    <property type="term" value="F:ATP hydrolysis activity"/>
    <property type="evidence" value="ECO:0007669"/>
    <property type="project" value="InterPro"/>
</dbReference>
<dbReference type="InterPro" id="IPR027417">
    <property type="entry name" value="P-loop_NTPase"/>
</dbReference>
<evidence type="ECO:0000256" key="1">
    <source>
        <dbReference type="ARBA" id="ARBA00005417"/>
    </source>
</evidence>